<comment type="caution">
    <text evidence="2">The sequence shown here is derived from an EMBL/GenBank/DDBJ whole genome shotgun (WGS) entry which is preliminary data.</text>
</comment>
<feature type="compositionally biased region" description="Basic and acidic residues" evidence="1">
    <location>
        <begin position="70"/>
        <end position="80"/>
    </location>
</feature>
<reference evidence="2" key="1">
    <citation type="submission" date="2023-10" db="EMBL/GenBank/DDBJ databases">
        <authorList>
            <person name="Chen Y."/>
            <person name="Shah S."/>
            <person name="Dougan E. K."/>
            <person name="Thang M."/>
            <person name="Chan C."/>
        </authorList>
    </citation>
    <scope>NUCLEOTIDE SEQUENCE [LARGE SCALE GENOMIC DNA]</scope>
</reference>
<evidence type="ECO:0000256" key="1">
    <source>
        <dbReference type="SAM" id="MobiDB-lite"/>
    </source>
</evidence>
<protein>
    <submittedName>
        <fullName evidence="2">Uncharacterized protein</fullName>
    </submittedName>
</protein>
<dbReference type="EMBL" id="CAUYUJ010016271">
    <property type="protein sequence ID" value="CAK0863521.1"/>
    <property type="molecule type" value="Genomic_DNA"/>
</dbReference>
<feature type="region of interest" description="Disordered" evidence="1">
    <location>
        <begin position="70"/>
        <end position="89"/>
    </location>
</feature>
<dbReference type="Proteomes" id="UP001189429">
    <property type="component" value="Unassembled WGS sequence"/>
</dbReference>
<evidence type="ECO:0000313" key="2">
    <source>
        <dbReference type="EMBL" id="CAK0863521.1"/>
    </source>
</evidence>
<sequence>PIRLGGMAVSSGRSGGRRLAKMGARTLSRGLFLASAATTGFAYDDPGLLEAQGLSHYMHWKHYLPDCRPRDPSRPSEFDASRSAGCTSGPRRVKSLWGLLEDCWWLLGGLFWGLLGLRWGLFGVS</sequence>
<proteinExistence type="predicted"/>
<evidence type="ECO:0000313" key="3">
    <source>
        <dbReference type="Proteomes" id="UP001189429"/>
    </source>
</evidence>
<gene>
    <name evidence="2" type="ORF">PCOR1329_LOCUS51638</name>
</gene>
<feature type="non-terminal residue" evidence="2">
    <location>
        <position position="1"/>
    </location>
</feature>
<name>A0ABN9UTX3_9DINO</name>
<organism evidence="2 3">
    <name type="scientific">Prorocentrum cordatum</name>
    <dbReference type="NCBI Taxonomy" id="2364126"/>
    <lineage>
        <taxon>Eukaryota</taxon>
        <taxon>Sar</taxon>
        <taxon>Alveolata</taxon>
        <taxon>Dinophyceae</taxon>
        <taxon>Prorocentrales</taxon>
        <taxon>Prorocentraceae</taxon>
        <taxon>Prorocentrum</taxon>
    </lineage>
</organism>
<keyword evidence="3" id="KW-1185">Reference proteome</keyword>
<accession>A0ABN9UTX3</accession>